<protein>
    <submittedName>
        <fullName evidence="2">Uncharacterized protein</fullName>
    </submittedName>
</protein>
<dbReference type="InParanoid" id="A0A077ZWD9"/>
<keyword evidence="1" id="KW-0472">Membrane</keyword>
<feature type="transmembrane region" description="Helical" evidence="1">
    <location>
        <begin position="45"/>
        <end position="66"/>
    </location>
</feature>
<organism evidence="2 3">
    <name type="scientific">Stylonychia lemnae</name>
    <name type="common">Ciliate</name>
    <dbReference type="NCBI Taxonomy" id="5949"/>
    <lineage>
        <taxon>Eukaryota</taxon>
        <taxon>Sar</taxon>
        <taxon>Alveolata</taxon>
        <taxon>Ciliophora</taxon>
        <taxon>Intramacronucleata</taxon>
        <taxon>Spirotrichea</taxon>
        <taxon>Stichotrichia</taxon>
        <taxon>Sporadotrichida</taxon>
        <taxon>Oxytrichidae</taxon>
        <taxon>Stylonychinae</taxon>
        <taxon>Stylonychia</taxon>
    </lineage>
</organism>
<keyword evidence="1" id="KW-1133">Transmembrane helix</keyword>
<evidence type="ECO:0000313" key="2">
    <source>
        <dbReference type="EMBL" id="CDW72761.1"/>
    </source>
</evidence>
<dbReference type="AlphaFoldDB" id="A0A077ZWD9"/>
<reference evidence="2 3" key="1">
    <citation type="submission" date="2014-06" db="EMBL/GenBank/DDBJ databases">
        <authorList>
            <person name="Swart Estienne"/>
        </authorList>
    </citation>
    <scope>NUCLEOTIDE SEQUENCE [LARGE SCALE GENOMIC DNA]</scope>
    <source>
        <strain evidence="2 3">130c</strain>
    </source>
</reference>
<gene>
    <name evidence="2" type="primary">Contig2583.g2771</name>
    <name evidence="2" type="ORF">STYLEM_1725</name>
</gene>
<keyword evidence="1" id="KW-0812">Transmembrane</keyword>
<evidence type="ECO:0000313" key="3">
    <source>
        <dbReference type="Proteomes" id="UP000039865"/>
    </source>
</evidence>
<sequence>MERNQRRPRPSEQRPRISLSRYYRIIQIRGLIKLQKMSNKTRDKIGNSLNFCFITLILLYVFLHFAHISCFYSVKTYIDTIDIQRARSNFLNKTDDLKPILIAEVQFSHQCKSFIREIPLKVGGILMLKMSMKVFIAKDQIKKMISFQTS</sequence>
<name>A0A077ZWD9_STYLE</name>
<evidence type="ECO:0000256" key="1">
    <source>
        <dbReference type="SAM" id="Phobius"/>
    </source>
</evidence>
<keyword evidence="3" id="KW-1185">Reference proteome</keyword>
<dbReference type="EMBL" id="CCKQ01001647">
    <property type="protein sequence ID" value="CDW72761.1"/>
    <property type="molecule type" value="Genomic_DNA"/>
</dbReference>
<dbReference type="Proteomes" id="UP000039865">
    <property type="component" value="Unassembled WGS sequence"/>
</dbReference>
<proteinExistence type="predicted"/>
<accession>A0A077ZWD9</accession>